<dbReference type="InterPro" id="IPR051837">
    <property type="entry name" value="SortingNexin/PXDomain-PKLike"/>
</dbReference>
<comment type="subcellular location">
    <subcellularLocation>
        <location evidence="1">Cytoplasm</location>
    </subcellularLocation>
</comment>
<feature type="region of interest" description="Disordered" evidence="3">
    <location>
        <begin position="586"/>
        <end position="605"/>
    </location>
</feature>
<feature type="region of interest" description="Disordered" evidence="3">
    <location>
        <begin position="553"/>
        <end position="573"/>
    </location>
</feature>
<dbReference type="InterPro" id="IPR003114">
    <property type="entry name" value="Phox_assoc"/>
</dbReference>
<dbReference type="GO" id="GO:0005769">
    <property type="term" value="C:early endosome"/>
    <property type="evidence" value="ECO:0007669"/>
    <property type="project" value="TreeGrafter"/>
</dbReference>
<feature type="compositionally biased region" description="Basic and acidic residues" evidence="3">
    <location>
        <begin position="595"/>
        <end position="605"/>
    </location>
</feature>
<dbReference type="PANTHER" id="PTHR22999">
    <property type="entry name" value="PX SERINE/THREONINE KINASE PXK"/>
    <property type="match status" value="1"/>
</dbReference>
<feature type="compositionally biased region" description="Low complexity" evidence="3">
    <location>
        <begin position="57"/>
        <end position="72"/>
    </location>
</feature>
<dbReference type="SMART" id="SM00313">
    <property type="entry name" value="PXA"/>
    <property type="match status" value="1"/>
</dbReference>
<dbReference type="GO" id="GO:0045022">
    <property type="term" value="P:early endosome to late endosome transport"/>
    <property type="evidence" value="ECO:0007669"/>
    <property type="project" value="TreeGrafter"/>
</dbReference>
<reference evidence="6" key="1">
    <citation type="submission" date="2019-06" db="EMBL/GenBank/DDBJ databases">
        <title>Draft genome sequence of the griseofulvin-producing fungus Xylaria cubensis strain G536.</title>
        <authorList>
            <person name="Mead M.E."/>
            <person name="Raja H.A."/>
            <person name="Steenwyk J.L."/>
            <person name="Knowles S.L."/>
            <person name="Oberlies N.H."/>
            <person name="Rokas A."/>
        </authorList>
    </citation>
    <scope>NUCLEOTIDE SEQUENCE [LARGE SCALE GENOMIC DNA]</scope>
    <source>
        <strain evidence="6">G536</strain>
    </source>
</reference>
<gene>
    <name evidence="5" type="ORF">FHL15_007378</name>
</gene>
<comment type="caution">
    <text evidence="5">The sequence shown here is derived from an EMBL/GenBank/DDBJ whole genome shotgun (WGS) entry which is preliminary data.</text>
</comment>
<dbReference type="GO" id="GO:0035091">
    <property type="term" value="F:phosphatidylinositol binding"/>
    <property type="evidence" value="ECO:0007669"/>
    <property type="project" value="TreeGrafter"/>
</dbReference>
<evidence type="ECO:0000259" key="4">
    <source>
        <dbReference type="PROSITE" id="PS51207"/>
    </source>
</evidence>
<name>A0A553HV48_9PEZI</name>
<sequence>MAATSAPIPSNGARGPLPDSPKAPTTTSTASECVATTAADAKYSPSTSPSPIPFPSAQPGAASSSSSQPSSQTHRRPVRPASSEFLSDKATAALIRRTLCARHPADRERSSPTPIQDLLPPLTSRNDVDLQLYALISIILREYVQNWYSKITPDETFVAEIIQVIAHCTRALEQRLRKVDLESLLFDELPELFATHVRALSPVPRPNDQTSIQAQADNESAYRQLLVHGVLAVLLPTEDLENECLTSLVGQILSELVIGNLVAGKLSQPWLIWELLIMVTRLIRKKKSSDDSDIIPDKTTKATDSKGIDNSAVKSTSSWSPQQTFWSFVNWVFLGAGVIRLIISTVALSQSLPPRPPQNAVCVVEATDYQQKKSQSLPPDDAARTQPTRVPVIEFHIWRCLGDILEVEARMPWLQATLSMMQWIALRSPGRVGALDGMLDRLMSHYIHVHVLDPSRLPPLLRAIRAALYPNNAPGVSSLKPPSSGEELAALRRRCASAFLGLVPRAVGELYYGTDNWAWFGVKANTITNEGVNLRTDPLKISSSSIFKHNHATKLKGGTDAGPSHISPADENNPMMRSDATLCSWTQPNEPGEVPPRHDGEDKSRRLSEIETGIVDIFSDAYFNKHLIYGILELVLVRLVPELTEKGVGELWEERLH</sequence>
<feature type="region of interest" description="Disordered" evidence="3">
    <location>
        <begin position="290"/>
        <end position="316"/>
    </location>
</feature>
<evidence type="ECO:0000256" key="2">
    <source>
        <dbReference type="ARBA" id="ARBA00022490"/>
    </source>
</evidence>
<accession>A0A553HV48</accession>
<dbReference type="PROSITE" id="PS51207">
    <property type="entry name" value="PXA"/>
    <property type="match status" value="1"/>
</dbReference>
<keyword evidence="2" id="KW-0963">Cytoplasm</keyword>
<protein>
    <recommendedName>
        <fullName evidence="4">PXA domain-containing protein</fullName>
    </recommendedName>
</protein>
<dbReference type="Proteomes" id="UP000319160">
    <property type="component" value="Unassembled WGS sequence"/>
</dbReference>
<dbReference type="EMBL" id="VFLP01000042">
    <property type="protein sequence ID" value="TRX91825.1"/>
    <property type="molecule type" value="Genomic_DNA"/>
</dbReference>
<feature type="domain" description="PXA" evidence="4">
    <location>
        <begin position="125"/>
        <end position="283"/>
    </location>
</feature>
<feature type="region of interest" description="Disordered" evidence="3">
    <location>
        <begin position="1"/>
        <end position="83"/>
    </location>
</feature>
<evidence type="ECO:0000313" key="5">
    <source>
        <dbReference type="EMBL" id="TRX91825.1"/>
    </source>
</evidence>
<dbReference type="OrthoDB" id="5582218at2759"/>
<dbReference type="Pfam" id="PF02194">
    <property type="entry name" value="PXA"/>
    <property type="match status" value="1"/>
</dbReference>
<evidence type="ECO:0000256" key="1">
    <source>
        <dbReference type="ARBA" id="ARBA00004496"/>
    </source>
</evidence>
<feature type="compositionally biased region" description="Basic and acidic residues" evidence="3">
    <location>
        <begin position="295"/>
        <end position="307"/>
    </location>
</feature>
<keyword evidence="6" id="KW-1185">Reference proteome</keyword>
<organism evidence="5 6">
    <name type="scientific">Xylaria flabelliformis</name>
    <dbReference type="NCBI Taxonomy" id="2512241"/>
    <lineage>
        <taxon>Eukaryota</taxon>
        <taxon>Fungi</taxon>
        <taxon>Dikarya</taxon>
        <taxon>Ascomycota</taxon>
        <taxon>Pezizomycotina</taxon>
        <taxon>Sordariomycetes</taxon>
        <taxon>Xylariomycetidae</taxon>
        <taxon>Xylariales</taxon>
        <taxon>Xylariaceae</taxon>
        <taxon>Xylaria</taxon>
    </lineage>
</organism>
<evidence type="ECO:0000313" key="6">
    <source>
        <dbReference type="Proteomes" id="UP000319160"/>
    </source>
</evidence>
<proteinExistence type="predicted"/>
<dbReference type="GO" id="GO:0005770">
    <property type="term" value="C:late endosome"/>
    <property type="evidence" value="ECO:0007669"/>
    <property type="project" value="TreeGrafter"/>
</dbReference>
<dbReference type="PANTHER" id="PTHR22999:SF23">
    <property type="entry name" value="SORTING NEXIN-16"/>
    <property type="match status" value="1"/>
</dbReference>
<dbReference type="AlphaFoldDB" id="A0A553HV48"/>
<feature type="compositionally biased region" description="Low complexity" evidence="3">
    <location>
        <begin position="20"/>
        <end position="31"/>
    </location>
</feature>
<evidence type="ECO:0000256" key="3">
    <source>
        <dbReference type="SAM" id="MobiDB-lite"/>
    </source>
</evidence>
<dbReference type="STRING" id="2512241.A0A553HV48"/>